<organism evidence="2 3">
    <name type="scientific">Macrostomum lignano</name>
    <dbReference type="NCBI Taxonomy" id="282301"/>
    <lineage>
        <taxon>Eukaryota</taxon>
        <taxon>Metazoa</taxon>
        <taxon>Spiralia</taxon>
        <taxon>Lophotrochozoa</taxon>
        <taxon>Platyhelminthes</taxon>
        <taxon>Rhabditophora</taxon>
        <taxon>Macrostomorpha</taxon>
        <taxon>Macrostomida</taxon>
        <taxon>Macrostomidae</taxon>
        <taxon>Macrostomum</taxon>
    </lineage>
</organism>
<proteinExistence type="predicted"/>
<feature type="region of interest" description="Disordered" evidence="1">
    <location>
        <begin position="76"/>
        <end position="101"/>
    </location>
</feature>
<evidence type="ECO:0000313" key="3">
    <source>
        <dbReference type="WBParaSite" id="maker-uti_cns_0014131-snap-gene-0.3-mRNA-1"/>
    </source>
</evidence>
<name>A0A1I8INR2_9PLAT</name>
<dbReference type="AlphaFoldDB" id="A0A1I8INR2"/>
<reference evidence="3" key="1">
    <citation type="submission" date="2016-11" db="UniProtKB">
        <authorList>
            <consortium name="WormBaseParasite"/>
        </authorList>
    </citation>
    <scope>IDENTIFICATION</scope>
</reference>
<evidence type="ECO:0000313" key="2">
    <source>
        <dbReference type="Proteomes" id="UP000095280"/>
    </source>
</evidence>
<keyword evidence="2" id="KW-1185">Reference proteome</keyword>
<dbReference type="WBParaSite" id="maker-uti_cns_0014131-snap-gene-0.3-mRNA-1">
    <property type="protein sequence ID" value="maker-uti_cns_0014131-snap-gene-0.3-mRNA-1"/>
    <property type="gene ID" value="maker-uti_cns_0014131-snap-gene-0.3"/>
</dbReference>
<dbReference type="Proteomes" id="UP000095280">
    <property type="component" value="Unplaced"/>
</dbReference>
<protein>
    <submittedName>
        <fullName evidence="3">Secreted protein</fullName>
    </submittedName>
</protein>
<sequence>CRCRCQFQAASSQQPDAESDLADARRPRCSGRPGAAAAAAAAACCTGAGRQLHLRCEDEGDRQGGVEGDRGCRMYVSRQSPAPGDRLRPRRSAPPPATRRHHRRLYLRRAEQTGTETLLLRCRLYRGEQLARAVLSRPARNHPGRSERLRRLRVRVRLWRSR</sequence>
<accession>A0A1I8INR2</accession>
<evidence type="ECO:0000256" key="1">
    <source>
        <dbReference type="SAM" id="MobiDB-lite"/>
    </source>
</evidence>